<gene>
    <name evidence="2" type="ORF">J2Z35_000863</name>
</gene>
<evidence type="ECO:0000313" key="2">
    <source>
        <dbReference type="EMBL" id="MBP2027069.1"/>
    </source>
</evidence>
<name>A0ABS4KH13_9FIRM</name>
<keyword evidence="3" id="KW-1185">Reference proteome</keyword>
<dbReference type="SUPFAM" id="SSF46689">
    <property type="entry name" value="Homeodomain-like"/>
    <property type="match status" value="1"/>
</dbReference>
<protein>
    <submittedName>
        <fullName evidence="2">Mor family transcriptional regulator</fullName>
    </submittedName>
</protein>
<dbReference type="Proteomes" id="UP001314903">
    <property type="component" value="Unassembled WGS sequence"/>
</dbReference>
<dbReference type="RefSeq" id="WP_209659753.1">
    <property type="nucleotide sequence ID" value="NZ_JAGGLI010000007.1"/>
</dbReference>
<sequence>MGYIKAEEILPTEVIELIQKYVDGKNIYIPRKEDSRENWGTNTKTKKELYRRDKEIYNAYISGSKTLELASKYYLSEKSIQRIIRKMKSINL</sequence>
<dbReference type="PANTHER" id="PTHR37812:SF1">
    <property type="entry name" value="MU-LIKE PROPHAGE FLUMU PROTEIN C"/>
    <property type="match status" value="1"/>
</dbReference>
<evidence type="ECO:0000259" key="1">
    <source>
        <dbReference type="Pfam" id="PF08765"/>
    </source>
</evidence>
<accession>A0ABS4KH13</accession>
<reference evidence="2 3" key="1">
    <citation type="submission" date="2021-03" db="EMBL/GenBank/DDBJ databases">
        <title>Genomic Encyclopedia of Type Strains, Phase IV (KMG-IV): sequencing the most valuable type-strain genomes for metagenomic binning, comparative biology and taxonomic classification.</title>
        <authorList>
            <person name="Goeker M."/>
        </authorList>
    </citation>
    <scope>NUCLEOTIDE SEQUENCE [LARGE SCALE GENOMIC DNA]</scope>
    <source>
        <strain evidence="2 3">DSM 27512</strain>
    </source>
</reference>
<comment type="caution">
    <text evidence="2">The sequence shown here is derived from an EMBL/GenBank/DDBJ whole genome shotgun (WGS) entry which is preliminary data.</text>
</comment>
<organism evidence="2 3">
    <name type="scientific">Acetoanaerobium pronyense</name>
    <dbReference type="NCBI Taxonomy" id="1482736"/>
    <lineage>
        <taxon>Bacteria</taxon>
        <taxon>Bacillati</taxon>
        <taxon>Bacillota</taxon>
        <taxon>Clostridia</taxon>
        <taxon>Peptostreptococcales</taxon>
        <taxon>Filifactoraceae</taxon>
        <taxon>Acetoanaerobium</taxon>
    </lineage>
</organism>
<dbReference type="InterPro" id="IPR014875">
    <property type="entry name" value="Mor_transcription_activator"/>
</dbReference>
<dbReference type="PANTHER" id="PTHR37812">
    <property type="entry name" value="MU-LIKE PROPHAGE FLUMU PROTEIN C"/>
    <property type="match status" value="1"/>
</dbReference>
<proteinExistence type="predicted"/>
<dbReference type="Gene3D" id="1.10.10.60">
    <property type="entry name" value="Homeodomain-like"/>
    <property type="match status" value="1"/>
</dbReference>
<feature type="domain" description="Mor transcription activator" evidence="1">
    <location>
        <begin position="10"/>
        <end position="89"/>
    </location>
</feature>
<dbReference type="EMBL" id="JAGGLI010000007">
    <property type="protein sequence ID" value="MBP2027069.1"/>
    <property type="molecule type" value="Genomic_DNA"/>
</dbReference>
<dbReference type="InterPro" id="IPR052411">
    <property type="entry name" value="c-mor_Regulatory_Protein"/>
</dbReference>
<dbReference type="NCBIfam" id="NF040785">
    <property type="entry name" value="CD3324_fam"/>
    <property type="match status" value="1"/>
</dbReference>
<dbReference type="Pfam" id="PF08765">
    <property type="entry name" value="Mor"/>
    <property type="match status" value="1"/>
</dbReference>
<dbReference type="InterPro" id="IPR009057">
    <property type="entry name" value="Homeodomain-like_sf"/>
</dbReference>
<dbReference type="InterPro" id="IPR049739">
    <property type="entry name" value="YraL-like"/>
</dbReference>
<evidence type="ECO:0000313" key="3">
    <source>
        <dbReference type="Proteomes" id="UP001314903"/>
    </source>
</evidence>